<accession>A0AAD5QFU8</accession>
<proteinExistence type="predicted"/>
<feature type="transmembrane region" description="Helical" evidence="3">
    <location>
        <begin position="26"/>
        <end position="47"/>
    </location>
</feature>
<dbReference type="EMBL" id="JAHQIW010000028">
    <property type="protein sequence ID" value="KAJ1345596.1"/>
    <property type="molecule type" value="Genomic_DNA"/>
</dbReference>
<dbReference type="Proteomes" id="UP001196413">
    <property type="component" value="Unassembled WGS sequence"/>
</dbReference>
<evidence type="ECO:0000256" key="3">
    <source>
        <dbReference type="SAM" id="Phobius"/>
    </source>
</evidence>
<protein>
    <recommendedName>
        <fullName evidence="6">Mitochondrial import receptor subunit TOM70</fullName>
    </recommendedName>
</protein>
<dbReference type="GO" id="GO:0060090">
    <property type="term" value="F:molecular adaptor activity"/>
    <property type="evidence" value="ECO:0007669"/>
    <property type="project" value="TreeGrafter"/>
</dbReference>
<dbReference type="GO" id="GO:0072380">
    <property type="term" value="C:TRC complex"/>
    <property type="evidence" value="ECO:0007669"/>
    <property type="project" value="TreeGrafter"/>
</dbReference>
<dbReference type="PANTHER" id="PTHR45831:SF5">
    <property type="entry name" value="STI1 DOMAIN-CONTAINING PROTEIN"/>
    <property type="match status" value="1"/>
</dbReference>
<dbReference type="InterPro" id="IPR011990">
    <property type="entry name" value="TPR-like_helical_dom_sf"/>
</dbReference>
<keyword evidence="5" id="KW-1185">Reference proteome</keyword>
<dbReference type="InterPro" id="IPR019734">
    <property type="entry name" value="TPR_rpt"/>
</dbReference>
<gene>
    <name evidence="4" type="ORF">KIN20_000166</name>
</gene>
<dbReference type="SUPFAM" id="SSF48452">
    <property type="entry name" value="TPR-like"/>
    <property type="match status" value="1"/>
</dbReference>
<dbReference type="GO" id="GO:0006620">
    <property type="term" value="P:post-translational protein targeting to endoplasmic reticulum membrane"/>
    <property type="evidence" value="ECO:0007669"/>
    <property type="project" value="TreeGrafter"/>
</dbReference>
<dbReference type="AlphaFoldDB" id="A0AAD5QFU8"/>
<dbReference type="SMART" id="SM00028">
    <property type="entry name" value="TPR"/>
    <property type="match status" value="3"/>
</dbReference>
<evidence type="ECO:0008006" key="6">
    <source>
        <dbReference type="Google" id="ProtNLM"/>
    </source>
</evidence>
<organism evidence="4 5">
    <name type="scientific">Parelaphostrongylus tenuis</name>
    <name type="common">Meningeal worm</name>
    <dbReference type="NCBI Taxonomy" id="148309"/>
    <lineage>
        <taxon>Eukaryota</taxon>
        <taxon>Metazoa</taxon>
        <taxon>Ecdysozoa</taxon>
        <taxon>Nematoda</taxon>
        <taxon>Chromadorea</taxon>
        <taxon>Rhabditida</taxon>
        <taxon>Rhabditina</taxon>
        <taxon>Rhabditomorpha</taxon>
        <taxon>Strongyloidea</taxon>
        <taxon>Metastrongylidae</taxon>
        <taxon>Parelaphostrongylus</taxon>
    </lineage>
</organism>
<keyword evidence="3" id="KW-0472">Membrane</keyword>
<dbReference type="GO" id="GO:0016020">
    <property type="term" value="C:membrane"/>
    <property type="evidence" value="ECO:0007669"/>
    <property type="project" value="TreeGrafter"/>
</dbReference>
<dbReference type="Gene3D" id="1.25.40.10">
    <property type="entry name" value="Tetratricopeptide repeat domain"/>
    <property type="match status" value="2"/>
</dbReference>
<keyword evidence="1" id="KW-0677">Repeat</keyword>
<evidence type="ECO:0000256" key="2">
    <source>
        <dbReference type="ARBA" id="ARBA00022803"/>
    </source>
</evidence>
<evidence type="ECO:0000313" key="4">
    <source>
        <dbReference type="EMBL" id="KAJ1345596.1"/>
    </source>
</evidence>
<keyword evidence="3" id="KW-1133">Transmembrane helix</keyword>
<reference evidence="4" key="1">
    <citation type="submission" date="2021-06" db="EMBL/GenBank/DDBJ databases">
        <title>Parelaphostrongylus tenuis whole genome reference sequence.</title>
        <authorList>
            <person name="Garwood T.J."/>
            <person name="Larsen P.A."/>
            <person name="Fountain-Jones N.M."/>
            <person name="Garbe J.R."/>
            <person name="Macchietto M.G."/>
            <person name="Kania S.A."/>
            <person name="Gerhold R.W."/>
            <person name="Richards J.E."/>
            <person name="Wolf T.M."/>
        </authorList>
    </citation>
    <scope>NUCLEOTIDE SEQUENCE</scope>
    <source>
        <strain evidence="4">MNPRO001-30</strain>
        <tissue evidence="4">Meninges</tissue>
    </source>
</reference>
<comment type="caution">
    <text evidence="4">The sequence shown here is derived from an EMBL/GenBank/DDBJ whole genome shotgun (WGS) entry which is preliminary data.</text>
</comment>
<name>A0AAD5QFU8_PARTN</name>
<sequence>MDNRHYFRTIPFASPLCLIMANSSRLYRYVGIAAIVGVSAAGLYYIIWRRRNSRKKGPTAKELKDLGNKLFAAKKYSDSIRIFSKAINAPGSDSETLMAMCFQNRAAAKEHHGGYSVDDMLNDCQQALKHNPRYAKAHFRKARLLEMKKDYMASLTCVYCAIQLDPTLGSKKHVRHEKVYNWLRKTVTSDCIRHDVFARDASGCSPYDAAIVMVRRKHYDDVADIAVQEDGEHLLKALILAGRFYLYQNRLDLFSSCLQKFELLFNELPETKRTEKQELLDAKYILCLEAARTPEDIKKAFTNAVENADRTNADFYVMAAFRFVLCNEIRAALDVLATDGIYSDNMKLLQLALLILTDSTPDGRVYDMALLHRDIFHLENFVAKLQPTTAYALSLLARITATFGSAAGARLISEDVLVLEPDESIHYFDRSCVAESPEDAVHYLEKCMAIEPYHAEANYMYASMLMNEIGPRELTNDEYAKIEKHLSMAMSTFDENVDFPVLMGVFRLREVLTAKKEASKILVT</sequence>
<keyword evidence="3" id="KW-0812">Transmembrane</keyword>
<keyword evidence="2" id="KW-0802">TPR repeat</keyword>
<dbReference type="PANTHER" id="PTHR45831">
    <property type="entry name" value="LD24721P"/>
    <property type="match status" value="1"/>
</dbReference>
<dbReference type="InterPro" id="IPR047150">
    <property type="entry name" value="SGT"/>
</dbReference>
<evidence type="ECO:0000313" key="5">
    <source>
        <dbReference type="Proteomes" id="UP001196413"/>
    </source>
</evidence>
<evidence type="ECO:0000256" key="1">
    <source>
        <dbReference type="ARBA" id="ARBA00022737"/>
    </source>
</evidence>